<dbReference type="Gene3D" id="3.30.1370.50">
    <property type="entry name" value="R3H-like domain"/>
    <property type="match status" value="1"/>
</dbReference>
<gene>
    <name evidence="3" type="ORF">IQ249_04180</name>
</gene>
<dbReference type="Gene3D" id="3.30.300.20">
    <property type="match status" value="1"/>
</dbReference>
<keyword evidence="1" id="KW-0694">RNA-binding</keyword>
<dbReference type="PROSITE" id="PS50084">
    <property type="entry name" value="KH_TYPE_1"/>
    <property type="match status" value="1"/>
</dbReference>
<dbReference type="SUPFAM" id="SSF82708">
    <property type="entry name" value="R3H domain"/>
    <property type="match status" value="1"/>
</dbReference>
<dbReference type="SUPFAM" id="SSF54791">
    <property type="entry name" value="Eukaryotic type KH-domain (KH-domain type I)"/>
    <property type="match status" value="1"/>
</dbReference>
<evidence type="ECO:0000313" key="3">
    <source>
        <dbReference type="EMBL" id="MBE9115092.1"/>
    </source>
</evidence>
<dbReference type="GO" id="GO:0003723">
    <property type="term" value="F:RNA binding"/>
    <property type="evidence" value="ECO:0007669"/>
    <property type="project" value="UniProtKB-UniRule"/>
</dbReference>
<dbReference type="PANTHER" id="PTHR35800:SF1">
    <property type="entry name" value="RNA-BINDING PROTEIN KHPB"/>
    <property type="match status" value="1"/>
</dbReference>
<dbReference type="PROSITE" id="PS51061">
    <property type="entry name" value="R3H"/>
    <property type="match status" value="1"/>
</dbReference>
<dbReference type="InterPro" id="IPR001374">
    <property type="entry name" value="R3H_dom"/>
</dbReference>
<dbReference type="RefSeq" id="WP_194028176.1">
    <property type="nucleotide sequence ID" value="NZ_JADEWZ010000004.1"/>
</dbReference>
<evidence type="ECO:0000313" key="4">
    <source>
        <dbReference type="Proteomes" id="UP000654482"/>
    </source>
</evidence>
<evidence type="ECO:0000256" key="1">
    <source>
        <dbReference type="PROSITE-ProRule" id="PRU00117"/>
    </source>
</evidence>
<accession>A0A8J7AX11</accession>
<dbReference type="InterPro" id="IPR039247">
    <property type="entry name" value="KhpB"/>
</dbReference>
<dbReference type="EMBL" id="JADEWZ010000004">
    <property type="protein sequence ID" value="MBE9115092.1"/>
    <property type="molecule type" value="Genomic_DNA"/>
</dbReference>
<dbReference type="Pfam" id="PF01424">
    <property type="entry name" value="R3H"/>
    <property type="match status" value="1"/>
</dbReference>
<dbReference type="PANTHER" id="PTHR35800">
    <property type="entry name" value="PROTEIN JAG"/>
    <property type="match status" value="1"/>
</dbReference>
<evidence type="ECO:0000259" key="2">
    <source>
        <dbReference type="PROSITE" id="PS51061"/>
    </source>
</evidence>
<dbReference type="Proteomes" id="UP000654482">
    <property type="component" value="Unassembled WGS sequence"/>
</dbReference>
<protein>
    <submittedName>
        <fullName evidence="3">RNA-binding protein</fullName>
    </submittedName>
</protein>
<dbReference type="InterPro" id="IPR036612">
    <property type="entry name" value="KH_dom_type_1_sf"/>
</dbReference>
<comment type="caution">
    <text evidence="3">The sequence shown here is derived from an EMBL/GenBank/DDBJ whole genome shotgun (WGS) entry which is preliminary data.</text>
</comment>
<dbReference type="SMART" id="SM00393">
    <property type="entry name" value="R3H"/>
    <property type="match status" value="1"/>
</dbReference>
<keyword evidence="4" id="KW-1185">Reference proteome</keyword>
<organism evidence="3 4">
    <name type="scientific">Lusitaniella coriacea LEGE 07157</name>
    <dbReference type="NCBI Taxonomy" id="945747"/>
    <lineage>
        <taxon>Bacteria</taxon>
        <taxon>Bacillati</taxon>
        <taxon>Cyanobacteriota</taxon>
        <taxon>Cyanophyceae</taxon>
        <taxon>Spirulinales</taxon>
        <taxon>Lusitaniellaceae</taxon>
        <taxon>Lusitaniella</taxon>
    </lineage>
</organism>
<sequence>MSDPVQRGQEWLATLLKQMGFSCRVDSIIPNGSDDAAVWLKIDEAGLHSGQVRDLIGEGGKTIDALQYLTNTLLNIGVEPEEQKSFTVELDGYRVKRQEELEALVQEVAQRVRTTGQEEVLKSLSSAERRQVHNLFADYEDLRTESQGAEPDRRLIVRLSSQKDGEEE</sequence>
<dbReference type="InterPro" id="IPR036867">
    <property type="entry name" value="R3H_dom_sf"/>
</dbReference>
<dbReference type="InterPro" id="IPR015946">
    <property type="entry name" value="KH_dom-like_a/b"/>
</dbReference>
<dbReference type="AlphaFoldDB" id="A0A8J7AX11"/>
<name>A0A8J7AX11_9CYAN</name>
<dbReference type="InterPro" id="IPR034079">
    <property type="entry name" value="R3H_KhpB"/>
</dbReference>
<proteinExistence type="predicted"/>
<feature type="domain" description="R3H" evidence="2">
    <location>
        <begin position="95"/>
        <end position="161"/>
    </location>
</feature>
<dbReference type="CDD" id="cd02644">
    <property type="entry name" value="R3H_jag"/>
    <property type="match status" value="1"/>
</dbReference>
<reference evidence="3" key="1">
    <citation type="submission" date="2020-10" db="EMBL/GenBank/DDBJ databases">
        <authorList>
            <person name="Castelo-Branco R."/>
            <person name="Eusebio N."/>
            <person name="Adriana R."/>
            <person name="Vieira A."/>
            <person name="Brugerolle De Fraissinette N."/>
            <person name="Rezende De Castro R."/>
            <person name="Schneider M.P."/>
            <person name="Vasconcelos V."/>
            <person name="Leao P.N."/>
        </authorList>
    </citation>
    <scope>NUCLEOTIDE SEQUENCE</scope>
    <source>
        <strain evidence="3">LEGE 07157</strain>
    </source>
</reference>